<organism evidence="2 3">
    <name type="scientific">Nocardioides mesophilus</name>
    <dbReference type="NCBI Taxonomy" id="433659"/>
    <lineage>
        <taxon>Bacteria</taxon>
        <taxon>Bacillati</taxon>
        <taxon>Actinomycetota</taxon>
        <taxon>Actinomycetes</taxon>
        <taxon>Propionibacteriales</taxon>
        <taxon>Nocardioidaceae</taxon>
        <taxon>Nocardioides</taxon>
    </lineage>
</organism>
<feature type="region of interest" description="Disordered" evidence="1">
    <location>
        <begin position="139"/>
        <end position="215"/>
    </location>
</feature>
<dbReference type="AlphaFoldDB" id="A0A7G9RAZ8"/>
<dbReference type="Proteomes" id="UP000515947">
    <property type="component" value="Chromosome"/>
</dbReference>
<protein>
    <recommendedName>
        <fullName evidence="4">IF2 family translation initiation factor</fullName>
    </recommendedName>
</protein>
<keyword evidence="3" id="KW-1185">Reference proteome</keyword>
<evidence type="ECO:0000313" key="3">
    <source>
        <dbReference type="Proteomes" id="UP000515947"/>
    </source>
</evidence>
<gene>
    <name evidence="2" type="ORF">H9L09_20455</name>
</gene>
<evidence type="ECO:0000313" key="2">
    <source>
        <dbReference type="EMBL" id="QNN52773.1"/>
    </source>
</evidence>
<reference evidence="2 3" key="1">
    <citation type="submission" date="2020-08" db="EMBL/GenBank/DDBJ databases">
        <title>Genome sequence of Nocardioides mesophilus KACC 16243T.</title>
        <authorList>
            <person name="Hyun D.-W."/>
            <person name="Bae J.-W."/>
        </authorList>
    </citation>
    <scope>NUCLEOTIDE SEQUENCE [LARGE SCALE GENOMIC DNA]</scope>
    <source>
        <strain evidence="2 3">KACC 16243</strain>
    </source>
</reference>
<dbReference type="EMBL" id="CP060713">
    <property type="protein sequence ID" value="QNN52773.1"/>
    <property type="molecule type" value="Genomic_DNA"/>
</dbReference>
<proteinExistence type="predicted"/>
<evidence type="ECO:0000256" key="1">
    <source>
        <dbReference type="SAM" id="MobiDB-lite"/>
    </source>
</evidence>
<accession>A0A7G9RAZ8</accession>
<dbReference type="RefSeq" id="WP_187578615.1">
    <property type="nucleotide sequence ID" value="NZ_CP060713.1"/>
</dbReference>
<name>A0A7G9RAZ8_9ACTN</name>
<feature type="compositionally biased region" description="Basic and acidic residues" evidence="1">
    <location>
        <begin position="177"/>
        <end position="198"/>
    </location>
</feature>
<dbReference type="KEGG" id="nmes:H9L09_20455"/>
<sequence>MIKHLIALPYELARLPLVLVDKSLSTRLQDGSGPAVVLDRAIGSADKVAGAVLRNRDLAQRGTERITRSDMLATAARLEEDASTRREQARATATAGRQAAARKRKAAQQRAASGLVEADVAETRGKQDAKARAAESAAKKKAAANTRAASRTATAEKGKQRVESAAAVKQKAARNKAKVELDDARKTKQAADEARADAQRLSGLVEAKQQQRKQD</sequence>
<feature type="compositionally biased region" description="Low complexity" evidence="1">
    <location>
        <begin position="143"/>
        <end position="153"/>
    </location>
</feature>
<evidence type="ECO:0008006" key="4">
    <source>
        <dbReference type="Google" id="ProtNLM"/>
    </source>
</evidence>